<accession>A0AA34WI98</accession>
<name>A0AA34WI98_CHLPE</name>
<sequence length="32" mass="3631">MDALGCEKILNNFAAYSYSIFETMRIPFQGIS</sequence>
<dbReference type="KEGG" id="cpm:G5S_0982"/>
<dbReference type="EMBL" id="CP002608">
    <property type="protein sequence ID" value="AEB41903.1"/>
    <property type="molecule type" value="Genomic_DNA"/>
</dbReference>
<protein>
    <submittedName>
        <fullName evidence="1">Uncharacterized protein</fullName>
    </submittedName>
</protein>
<keyword evidence="2" id="KW-1185">Reference proteome</keyword>
<evidence type="ECO:0000313" key="2">
    <source>
        <dbReference type="Proteomes" id="UP000008305"/>
    </source>
</evidence>
<evidence type="ECO:0000313" key="1">
    <source>
        <dbReference type="EMBL" id="AEB41903.1"/>
    </source>
</evidence>
<dbReference type="AlphaFoldDB" id="A0AA34WI98"/>
<gene>
    <name evidence="1" type="ordered locus">G5S_0982</name>
</gene>
<dbReference type="Proteomes" id="UP000008305">
    <property type="component" value="Chromosome"/>
</dbReference>
<organism evidence="1 2">
    <name type="scientific">Chlamydia pecorum (strain ATCC VR-628 / DSM 29919 / E58)</name>
    <name type="common">Chlamydophila pecorum</name>
    <dbReference type="NCBI Taxonomy" id="331635"/>
    <lineage>
        <taxon>Bacteria</taxon>
        <taxon>Pseudomonadati</taxon>
        <taxon>Chlamydiota</taxon>
        <taxon>Chlamydiia</taxon>
        <taxon>Chlamydiales</taxon>
        <taxon>Chlamydiaceae</taxon>
        <taxon>Chlamydia/Chlamydophila group</taxon>
        <taxon>Chlamydia</taxon>
    </lineage>
</organism>
<reference evidence="1 2" key="1">
    <citation type="journal article" date="2011" name="J. Bacteriol.">
        <title>Genome sequence of the obligate intracellular animal pathogen Chlamydia pecorum E58.</title>
        <authorList>
            <person name="Mojica S."/>
            <person name="Huot Creasy H."/>
            <person name="Daugherty S."/>
            <person name="Read T.D."/>
            <person name="Kim T."/>
            <person name="Kaltenboeck B."/>
            <person name="Bavoil P."/>
            <person name="Myers G.S."/>
        </authorList>
    </citation>
    <scope>NUCLEOTIDE SEQUENCE [LARGE SCALE GENOMIC DNA]</scope>
    <source>
        <strain evidence="1 2">E58</strain>
    </source>
</reference>
<proteinExistence type="predicted"/>